<name>A0A409W4C9_9AGAR</name>
<comment type="caution">
    <text evidence="1">The sequence shown here is derived from an EMBL/GenBank/DDBJ whole genome shotgun (WGS) entry which is preliminary data.</text>
</comment>
<proteinExistence type="predicted"/>
<organism evidence="1 2">
    <name type="scientific">Panaeolus cyanescens</name>
    <dbReference type="NCBI Taxonomy" id="181874"/>
    <lineage>
        <taxon>Eukaryota</taxon>
        <taxon>Fungi</taxon>
        <taxon>Dikarya</taxon>
        <taxon>Basidiomycota</taxon>
        <taxon>Agaricomycotina</taxon>
        <taxon>Agaricomycetes</taxon>
        <taxon>Agaricomycetidae</taxon>
        <taxon>Agaricales</taxon>
        <taxon>Agaricineae</taxon>
        <taxon>Galeropsidaceae</taxon>
        <taxon>Panaeolus</taxon>
    </lineage>
</organism>
<keyword evidence="2" id="KW-1185">Reference proteome</keyword>
<dbReference type="Proteomes" id="UP000284842">
    <property type="component" value="Unassembled WGS sequence"/>
</dbReference>
<gene>
    <name evidence="1" type="ORF">CVT24_012190</name>
</gene>
<dbReference type="OrthoDB" id="3041043at2759"/>
<reference evidence="1 2" key="1">
    <citation type="journal article" date="2018" name="Evol. Lett.">
        <title>Horizontal gene cluster transfer increased hallucinogenic mushroom diversity.</title>
        <authorList>
            <person name="Reynolds H.T."/>
            <person name="Vijayakumar V."/>
            <person name="Gluck-Thaler E."/>
            <person name="Korotkin H.B."/>
            <person name="Matheny P.B."/>
            <person name="Slot J.C."/>
        </authorList>
    </citation>
    <scope>NUCLEOTIDE SEQUENCE [LARGE SCALE GENOMIC DNA]</scope>
    <source>
        <strain evidence="1 2">2629</strain>
    </source>
</reference>
<dbReference type="AlphaFoldDB" id="A0A409W4C9"/>
<dbReference type="EMBL" id="NHTK01005822">
    <property type="protein sequence ID" value="PPQ73352.1"/>
    <property type="molecule type" value="Genomic_DNA"/>
</dbReference>
<sequence>MSLPTLLTFAKVSRETRILVHTFIRQMYDIELQLQEFFTPLEASMFRLLQRNSGLLISGSFALRFFSGQNFGPESDMDIYVEDRYEPRVLDWLCSIGYVCTKRAASYQDRNIAALRMRQRVLFGDRAPNLGGGYVRGMAANNIGRMAGNQGRRAAHNIGPNLRGMGHNRQPNNLRGIGPNLRRVYNMERRGRKIQLIVTHGSSVGIILEYHSTCVMNIISHDHAYCLYPKATLLQKRSLVIYRPGFAEHHSQDALDKYRRRGWTMVVSPEREDYALSTSAFRIGNRHIGDNLCWTIPLGRPSTASDDLIEANSWTLCQSELRLGRLLHAHRSLRLESLRFSYVANARTKHQANLLFGRKRSYGEEPLCFKDRDFRRLVEMLNE</sequence>
<evidence type="ECO:0000313" key="2">
    <source>
        <dbReference type="Proteomes" id="UP000284842"/>
    </source>
</evidence>
<evidence type="ECO:0000313" key="1">
    <source>
        <dbReference type="EMBL" id="PPQ73352.1"/>
    </source>
</evidence>
<accession>A0A409W4C9</accession>
<dbReference type="InParanoid" id="A0A409W4C9"/>
<protein>
    <submittedName>
        <fullName evidence="1">Uncharacterized protein</fullName>
    </submittedName>
</protein>